<dbReference type="GO" id="GO:0016765">
    <property type="term" value="F:transferase activity, transferring alkyl or aryl (other than methyl) groups"/>
    <property type="evidence" value="ECO:0007669"/>
    <property type="project" value="InterPro"/>
</dbReference>
<proteinExistence type="predicted"/>
<dbReference type="Pfam" id="PF01040">
    <property type="entry name" value="UbiA"/>
    <property type="match status" value="1"/>
</dbReference>
<name>A0A3B0UA74_9ZZZZ</name>
<evidence type="ECO:0000256" key="3">
    <source>
        <dbReference type="ARBA" id="ARBA00022989"/>
    </source>
</evidence>
<dbReference type="InterPro" id="IPR000537">
    <property type="entry name" value="UbiA_prenyltransferase"/>
</dbReference>
<gene>
    <name evidence="6" type="ORF">MNBD_BACTEROID06-1760</name>
</gene>
<feature type="transmembrane region" description="Helical" evidence="5">
    <location>
        <begin position="91"/>
        <end position="111"/>
    </location>
</feature>
<feature type="transmembrane region" description="Helical" evidence="5">
    <location>
        <begin position="43"/>
        <end position="62"/>
    </location>
</feature>
<dbReference type="AlphaFoldDB" id="A0A3B0UA74"/>
<feature type="transmembrane region" description="Helical" evidence="5">
    <location>
        <begin position="12"/>
        <end position="31"/>
    </location>
</feature>
<keyword evidence="3 5" id="KW-1133">Transmembrane helix</keyword>
<keyword evidence="2 5" id="KW-0812">Transmembrane</keyword>
<evidence type="ECO:0000313" key="6">
    <source>
        <dbReference type="EMBL" id="VAW27348.1"/>
    </source>
</evidence>
<dbReference type="Gene3D" id="1.10.357.140">
    <property type="entry name" value="UbiA prenyltransferase"/>
    <property type="match status" value="1"/>
</dbReference>
<evidence type="ECO:0000256" key="1">
    <source>
        <dbReference type="ARBA" id="ARBA00004141"/>
    </source>
</evidence>
<dbReference type="GO" id="GO:0016020">
    <property type="term" value="C:membrane"/>
    <property type="evidence" value="ECO:0007669"/>
    <property type="project" value="UniProtKB-SubCell"/>
</dbReference>
<reference evidence="6" key="1">
    <citation type="submission" date="2018-06" db="EMBL/GenBank/DDBJ databases">
        <authorList>
            <person name="Zhirakovskaya E."/>
        </authorList>
    </citation>
    <scope>NUCLEOTIDE SEQUENCE</scope>
</reference>
<protein>
    <recommendedName>
        <fullName evidence="7">Prenyltransferase</fullName>
    </recommendedName>
</protein>
<keyword evidence="4 5" id="KW-0472">Membrane</keyword>
<evidence type="ECO:0000256" key="2">
    <source>
        <dbReference type="ARBA" id="ARBA00022692"/>
    </source>
</evidence>
<dbReference type="EMBL" id="UOES01000223">
    <property type="protein sequence ID" value="VAW27348.1"/>
    <property type="molecule type" value="Genomic_DNA"/>
</dbReference>
<evidence type="ECO:0000256" key="4">
    <source>
        <dbReference type="ARBA" id="ARBA00023136"/>
    </source>
</evidence>
<dbReference type="InterPro" id="IPR044878">
    <property type="entry name" value="UbiA_sf"/>
</dbReference>
<feature type="non-terminal residue" evidence="6">
    <location>
        <position position="112"/>
    </location>
</feature>
<comment type="subcellular location">
    <subcellularLocation>
        <location evidence="1">Membrane</location>
        <topology evidence="1">Multi-pass membrane protein</topology>
    </subcellularLocation>
</comment>
<accession>A0A3B0UA74</accession>
<sequence>MNSLFQLLKLIRFPNLAIIAITQFMVALFLIDSTTFSTIIGDYKLFLLIISTLFIASSGYIINDYYDIKIDYVNKPDRVVIGKHIKRRQVLIIHSIFNFVGIALGAFVSWWV</sequence>
<evidence type="ECO:0000256" key="5">
    <source>
        <dbReference type="SAM" id="Phobius"/>
    </source>
</evidence>
<organism evidence="6">
    <name type="scientific">hydrothermal vent metagenome</name>
    <dbReference type="NCBI Taxonomy" id="652676"/>
    <lineage>
        <taxon>unclassified sequences</taxon>
        <taxon>metagenomes</taxon>
        <taxon>ecological metagenomes</taxon>
    </lineage>
</organism>
<evidence type="ECO:0008006" key="7">
    <source>
        <dbReference type="Google" id="ProtNLM"/>
    </source>
</evidence>